<dbReference type="NCBIfam" id="TIGR00313">
    <property type="entry name" value="cobQ"/>
    <property type="match status" value="1"/>
</dbReference>
<gene>
    <name evidence="7" type="primary">cobQ</name>
    <name evidence="10" type="ORF">ALQ07_03728</name>
</gene>
<dbReference type="RefSeq" id="WP_017703168.1">
    <property type="nucleotide sequence ID" value="NZ_RBRB01000348.1"/>
</dbReference>
<dbReference type="SUPFAM" id="SSF52540">
    <property type="entry name" value="P-loop containing nucleoside triphosphate hydrolases"/>
    <property type="match status" value="1"/>
</dbReference>
<feature type="active site" evidence="7">
    <location>
        <position position="427"/>
    </location>
</feature>
<dbReference type="InterPro" id="IPR002586">
    <property type="entry name" value="CobQ/CobB/MinD/ParA_Nub-bd_dom"/>
</dbReference>
<keyword evidence="5 7" id="KW-0315">Glutamine amidotransferase</keyword>
<name>A0A3M4KBB2_PSESF</name>
<evidence type="ECO:0000259" key="8">
    <source>
        <dbReference type="Pfam" id="PF01656"/>
    </source>
</evidence>
<evidence type="ECO:0000256" key="7">
    <source>
        <dbReference type="HAMAP-Rule" id="MF_00028"/>
    </source>
</evidence>
<dbReference type="Proteomes" id="UP000273140">
    <property type="component" value="Unassembled WGS sequence"/>
</dbReference>
<dbReference type="UniPathway" id="UPA00148"/>
<keyword evidence="4 7" id="KW-0169">Cobalamin biosynthesis</keyword>
<dbReference type="PANTHER" id="PTHR21343">
    <property type="entry name" value="DETHIOBIOTIN SYNTHETASE"/>
    <property type="match status" value="1"/>
</dbReference>
<comment type="function">
    <text evidence="6 7">Catalyzes amidations at positions B, D, E, and G on adenosylcobyrinic A,C-diamide. NH(2) groups are provided by glutamine, and one molecule of ATP is hydrogenolyzed for each amidation.</text>
</comment>
<evidence type="ECO:0000256" key="4">
    <source>
        <dbReference type="ARBA" id="ARBA00022573"/>
    </source>
</evidence>
<dbReference type="HAMAP" id="MF_00028">
    <property type="entry name" value="CobQ"/>
    <property type="match status" value="1"/>
</dbReference>
<evidence type="ECO:0000256" key="5">
    <source>
        <dbReference type="ARBA" id="ARBA00022962"/>
    </source>
</evidence>
<dbReference type="InterPro" id="IPR047045">
    <property type="entry name" value="CobQ_N"/>
</dbReference>
<dbReference type="CDD" id="cd05389">
    <property type="entry name" value="CobQ_N"/>
    <property type="match status" value="1"/>
</dbReference>
<feature type="active site" description="Nucleophile" evidence="7">
    <location>
        <position position="329"/>
    </location>
</feature>
<dbReference type="AlphaFoldDB" id="A0A3M4KBB2"/>
<dbReference type="Gene3D" id="3.40.50.880">
    <property type="match status" value="1"/>
</dbReference>
<protein>
    <recommendedName>
        <fullName evidence="3 7">Cobyric acid synthase</fullName>
    </recommendedName>
</protein>
<dbReference type="PROSITE" id="PS51274">
    <property type="entry name" value="GATASE_COBBQ"/>
    <property type="match status" value="1"/>
</dbReference>
<dbReference type="InterPro" id="IPR011698">
    <property type="entry name" value="GATase_3"/>
</dbReference>
<dbReference type="Pfam" id="PF01656">
    <property type="entry name" value="CbiA"/>
    <property type="match status" value="1"/>
</dbReference>
<evidence type="ECO:0000256" key="1">
    <source>
        <dbReference type="ARBA" id="ARBA00004953"/>
    </source>
</evidence>
<comment type="pathway">
    <text evidence="1 7">Cofactor biosynthesis; adenosylcobalamin biosynthesis.</text>
</comment>
<evidence type="ECO:0000256" key="3">
    <source>
        <dbReference type="ARBA" id="ARBA00019833"/>
    </source>
</evidence>
<organism evidence="10 11">
    <name type="scientific">Pseudomonas syringae pv. actinidiae</name>
    <dbReference type="NCBI Taxonomy" id="103796"/>
    <lineage>
        <taxon>Bacteria</taxon>
        <taxon>Pseudomonadati</taxon>
        <taxon>Pseudomonadota</taxon>
        <taxon>Gammaproteobacteria</taxon>
        <taxon>Pseudomonadales</taxon>
        <taxon>Pseudomonadaceae</taxon>
        <taxon>Pseudomonas</taxon>
        <taxon>Pseudomonas syringae</taxon>
    </lineage>
</organism>
<feature type="domain" description="CobB/CobQ-like glutamine amidotransferase" evidence="9">
    <location>
        <begin position="250"/>
        <end position="433"/>
    </location>
</feature>
<comment type="similarity">
    <text evidence="2 7">Belongs to the CobB/CobQ family. CobQ subfamily.</text>
</comment>
<evidence type="ECO:0000256" key="6">
    <source>
        <dbReference type="ARBA" id="ARBA00025166"/>
    </source>
</evidence>
<evidence type="ECO:0000313" key="10">
    <source>
        <dbReference type="EMBL" id="RMQ26576.1"/>
    </source>
</evidence>
<dbReference type="GO" id="GO:0015420">
    <property type="term" value="F:ABC-type vitamin B12 transporter activity"/>
    <property type="evidence" value="ECO:0007669"/>
    <property type="project" value="UniProtKB-UniRule"/>
</dbReference>
<proteinExistence type="inferred from homology"/>
<dbReference type="PANTHER" id="PTHR21343:SF1">
    <property type="entry name" value="COBYRIC ACID SYNTHASE"/>
    <property type="match status" value="1"/>
</dbReference>
<dbReference type="CDD" id="cd01750">
    <property type="entry name" value="GATase1_CobQ"/>
    <property type="match status" value="1"/>
</dbReference>
<evidence type="ECO:0000259" key="9">
    <source>
        <dbReference type="Pfam" id="PF07685"/>
    </source>
</evidence>
<reference evidence="10 11" key="1">
    <citation type="submission" date="2018-08" db="EMBL/GenBank/DDBJ databases">
        <title>Recombination of ecologically and evolutionarily significant loci maintains genetic cohesion in the Pseudomonas syringae species complex.</title>
        <authorList>
            <person name="Dillon M."/>
            <person name="Thakur S."/>
            <person name="Almeida R.N.D."/>
            <person name="Weir B.S."/>
            <person name="Guttman D.S."/>
        </authorList>
    </citation>
    <scope>NUCLEOTIDE SEQUENCE [LARGE SCALE GENOMIC DNA]</scope>
    <source>
        <strain evidence="10 11">ICMP 19074</strain>
    </source>
</reference>
<dbReference type="InterPro" id="IPR029062">
    <property type="entry name" value="Class_I_gatase-like"/>
</dbReference>
<evidence type="ECO:0000313" key="11">
    <source>
        <dbReference type="Proteomes" id="UP000273140"/>
    </source>
</evidence>
<sequence length="486" mass="52241">MTTLMVQGTTSDAGKSTLVTALCRWLTRQGVKVVPFKPQNMALNSAVTADGGEIGRAQAVQAQACFLAPHTDMNPVLLKPNSDTGAQVIIHGRAVTTMNAVAYHGYKEIAMQAVLESHRRLSESYPVIMVEGAGSPAEINLRANDIANMGFAEAVDCPVLLIADINRGGVFAHLVGTLELLSPSEQARVKGFIINRFRGDIALLQPGLDWLEARTGKPVVGVLPYVMDLHLEAEDGLDQRQTDKVEQVLNVVVPVLPRISNHTDFDPLRLHPQVNLQFIGPGQSIPPADLIILPGSKSVRSDLNYLRANGWDTAIDRHLRYGGKLVGICGGLQMLGEHLHDPLGLEGAAGSSAGLGLLAMSTVLETEKQLRNVRGRLTLEDAEVSGYEIHAGVTTGAALEQAAVQLDDGRCDGAQSADGQILGTYLHGLFESPAACRALLRWAGLENVQSVDYHALRERDIERLADLVEKHLDGTLLRELCGLEAS</sequence>
<accession>A0A3M4KBB2</accession>
<dbReference type="InterPro" id="IPR004459">
    <property type="entry name" value="CobQ_synth"/>
</dbReference>
<dbReference type="GO" id="GO:0009236">
    <property type="term" value="P:cobalamin biosynthetic process"/>
    <property type="evidence" value="ECO:0007669"/>
    <property type="project" value="UniProtKB-UniRule"/>
</dbReference>
<evidence type="ECO:0000256" key="2">
    <source>
        <dbReference type="ARBA" id="ARBA00006205"/>
    </source>
</evidence>
<dbReference type="InterPro" id="IPR027417">
    <property type="entry name" value="P-loop_NTPase"/>
</dbReference>
<dbReference type="GO" id="GO:0003824">
    <property type="term" value="F:catalytic activity"/>
    <property type="evidence" value="ECO:0007669"/>
    <property type="project" value="InterPro"/>
</dbReference>
<dbReference type="NCBIfam" id="NF001989">
    <property type="entry name" value="PRK00784.1"/>
    <property type="match status" value="1"/>
</dbReference>
<dbReference type="Pfam" id="PF07685">
    <property type="entry name" value="GATase_3"/>
    <property type="match status" value="1"/>
</dbReference>
<dbReference type="Gene3D" id="3.40.50.300">
    <property type="entry name" value="P-loop containing nucleotide triphosphate hydrolases"/>
    <property type="match status" value="1"/>
</dbReference>
<dbReference type="InterPro" id="IPR033949">
    <property type="entry name" value="CobQ_GATase1"/>
</dbReference>
<comment type="caution">
    <text evidence="10">The sequence shown here is derived from an EMBL/GenBank/DDBJ whole genome shotgun (WGS) entry which is preliminary data.</text>
</comment>
<feature type="domain" description="CobQ/CobB/MinD/ParA nucleotide binding" evidence="8">
    <location>
        <begin position="4"/>
        <end position="232"/>
    </location>
</feature>
<dbReference type="SUPFAM" id="SSF52317">
    <property type="entry name" value="Class I glutamine amidotransferase-like"/>
    <property type="match status" value="1"/>
</dbReference>
<dbReference type="EMBL" id="RBRB01000348">
    <property type="protein sequence ID" value="RMQ26576.1"/>
    <property type="molecule type" value="Genomic_DNA"/>
</dbReference>